<feature type="coiled-coil region" evidence="1">
    <location>
        <begin position="1766"/>
        <end position="1858"/>
    </location>
</feature>
<feature type="coiled-coil region" evidence="1">
    <location>
        <begin position="555"/>
        <end position="649"/>
    </location>
</feature>
<feature type="coiled-coil region" evidence="1">
    <location>
        <begin position="679"/>
        <end position="706"/>
    </location>
</feature>
<comment type="caution">
    <text evidence="3">The sequence shown here is derived from an EMBL/GenBank/DDBJ whole genome shotgun (WGS) entry which is preliminary data.</text>
</comment>
<feature type="coiled-coil region" evidence="1">
    <location>
        <begin position="1624"/>
        <end position="1661"/>
    </location>
</feature>
<dbReference type="EMBL" id="CAXDID020000664">
    <property type="protein sequence ID" value="CAL6109202.1"/>
    <property type="molecule type" value="Genomic_DNA"/>
</dbReference>
<feature type="coiled-coil region" evidence="1">
    <location>
        <begin position="1070"/>
        <end position="1317"/>
    </location>
</feature>
<keyword evidence="6" id="KW-1185">Reference proteome</keyword>
<organism evidence="3">
    <name type="scientific">Hexamita inflata</name>
    <dbReference type="NCBI Taxonomy" id="28002"/>
    <lineage>
        <taxon>Eukaryota</taxon>
        <taxon>Metamonada</taxon>
        <taxon>Diplomonadida</taxon>
        <taxon>Hexamitidae</taxon>
        <taxon>Hexamitinae</taxon>
        <taxon>Hexamita</taxon>
    </lineage>
</organism>
<feature type="coiled-coil region" evidence="1">
    <location>
        <begin position="363"/>
        <end position="418"/>
    </location>
</feature>
<gene>
    <name evidence="2" type="ORF">HINF_LOCUS19854</name>
    <name evidence="4" type="ORF">HINF_LOCUS3710</name>
    <name evidence="3" type="ORF">HINF_LOCUS49626</name>
    <name evidence="5" type="ORF">HINF_LOCUS75332</name>
</gene>
<feature type="coiled-coil region" evidence="1">
    <location>
        <begin position="1347"/>
        <end position="1374"/>
    </location>
</feature>
<dbReference type="EMBL" id="CAXDID020000007">
    <property type="protein sequence ID" value="CAL5976226.1"/>
    <property type="molecule type" value="Genomic_DNA"/>
</dbReference>
<keyword evidence="1" id="KW-0175">Coiled coil</keyword>
<evidence type="ECO:0000313" key="6">
    <source>
        <dbReference type="Proteomes" id="UP001642409"/>
    </source>
</evidence>
<name>A0AA86QLX5_9EUKA</name>
<sequence>MTSINEQIILLYQQIPVENQLGLEEISEANIPDLLACIEVTLVTNQLNQIALQEDYQILEQSLVAHQQLISQIELDQQTLQAENNVLRQQAVNSFNLEKAKFQGNMMFQEIKELITSAKRDLNEQLKVNDIQQAFNQYSKTQDEMLQLMLNDQVQLEEYISEIQLNLGAQDKQDALYKATELREQCNDLEELQILLKHEFSQKVQELESRLEKVTNVQDKIFVDKSNLQIIKQELQQITVFLHRLKTNTNEQHQINSKLLEQSLQNDIFAKQHNFDQNDYVQENKQLTKQLQVILNENKQLKTQVEQLITSENQQKQFCVDLENNLKNIQTDHQKQSVDVINLKQTLNYYRTQHESTIYIEQIQKQDLDIAHQNQLIKQLQSEYTELNYEKDRLKQQLSQQQNQIQNLTDKNQLLSNIEGNLNKIIKDLQAQVQISTQYSQELKIMNLSNISKKDNLITQLKMEVLQHRSNQSMNNQSIEESIVTEFDDETPIGEVIMLKLENQKLQQKLKTQNQQIQKLDQQVKQIQSQRFENNYINSSPENILVDLNDINEINERQEVDIQILRMQIDESEEAKVELEQQLKIKERQLQELRDKYQTEISQHQLATEKQSAETDALAKEKEQLSQELATLKENNRDFATKIQELTQNLLEAHQIQESQKVELLAFKQQQTTAQSDTESQLQTQIEMLKQNILDLNKNIEQTNQDKQLTTSDLQDKLNKLATESTEHTNSLKLDIQTNIEKLQSMQLELQNKETQLNEMKENNIQQLQKSEKELKQAKAEQDALANETASIKLQLQNSQESSQQQLQLIDDLNQQLAISTQAQSALKEELQQYKEQQAMSNNQLANELQNKVDKLQQNIEDSEKKIEQLKNEKTSIVAELEHKLELTSLSAQEAQVVANALVQKLEQDKTAMQSELTQRQDEMQTLRDKYQTEISQHQLATEKQSAETDSLAKEKEQLSQELATLKENNRDFATKIQELTQNLLEAHQIQESQKVELLAFKQQQTTAQSDTESQLQTQIEMLKQNILDLNKNIEQTNQDKQLTTSDLQDKLNKLATESTEHTNSLKLDIQTNIEKLQSMQLELQNKETQLNEMKENNIQQLQKSEKELKQAKAEQDALANETASIKLQLQNSQESSQQQLQLIDDLNQQLAISTQAQSALKEELQQYKEQQAMSNNQLANELQNKVDKLQQNIEDSEKKIEQLKNEKTSIVAELEHKLELTSLSAQEAQVVANALVQKLEQDKTAMQSELTQRQDEMQTLRDKYQTEISQHQLATEKQSAETDALAKEKEQLSQELATLKENNRDFATKIQELTQNLLEAHQIQESQKVELLAFKQQQTTAQSDTESQLQTQIEMLKQNILDLNKNIEQTNQDKQLTTSDLQDKLNKLATESTEHTNSLKLDIQTNIEKLQSMQLELQNKETQLNEMKENNIQQLQKSEKELKQAKAEQDALANETASIKLQLQNSQESSQQQLQLIDDLNQQLAISTQAQSALKEELQQYKEQQAMSNNQLANELQNKVDKLQQNIEDSEKKIEQLKNEKTSIVAELEHKLELTSLSAQEAQVVANALVQKLEQDKTAMQSELTQRQDEMQTLRDKYQTEISQHQLATEKQSAETDSLAKEKEQLSLELADTKKLIENVQNLNKEQTSLNEQHEQHKIKLLSDFQPTVELCATLKQEILRQQFDSQQSISLSADFIQRITKLFTIEDISTIIPVFESMREEIHHLSSENEDIQSNFNNISSFLQQLLKRSQNTSLKLQFYEKINANLKQQISDQNTLIKQQNATLKDLRNEVEQHAKTKLHLSQVQKQLTQSKQQHELEMSQTQLNLSQTNKDELLLKREQQLNKYKLMNQKLLEQSRGNQELLKEHAEAIIKLRMKVKNSNEHLLENIVKIFYVNFVGGTYSSLQENVLKPIRKQIQKEIVAIQSENENKLVNGIFVWAQSGTLHRGLSASRK</sequence>
<feature type="coiled-coil region" evidence="1">
    <location>
        <begin position="496"/>
        <end position="530"/>
    </location>
</feature>
<reference evidence="3" key="1">
    <citation type="submission" date="2023-06" db="EMBL/GenBank/DDBJ databases">
        <authorList>
            <person name="Kurt Z."/>
        </authorList>
    </citation>
    <scope>NUCLEOTIDE SEQUENCE</scope>
</reference>
<evidence type="ECO:0000313" key="5">
    <source>
        <dbReference type="EMBL" id="CAL6109202.1"/>
    </source>
</evidence>
<evidence type="ECO:0000256" key="1">
    <source>
        <dbReference type="SAM" id="Coils"/>
    </source>
</evidence>
<dbReference type="EMBL" id="CATOUU010000511">
    <property type="protein sequence ID" value="CAI9932209.1"/>
    <property type="molecule type" value="Genomic_DNA"/>
</dbReference>
<feature type="coiled-coil region" evidence="1">
    <location>
        <begin position="277"/>
        <end position="311"/>
    </location>
</feature>
<feature type="coiled-coil region" evidence="1">
    <location>
        <begin position="736"/>
        <end position="983"/>
    </location>
</feature>
<reference evidence="4 6" key="2">
    <citation type="submission" date="2024-07" db="EMBL/GenBank/DDBJ databases">
        <authorList>
            <person name="Akdeniz Z."/>
        </authorList>
    </citation>
    <scope>NUCLEOTIDE SEQUENCE [LARGE SCALE GENOMIC DNA]</scope>
</reference>
<protein>
    <submittedName>
        <fullName evidence="4">Hypothetical_protein</fullName>
    </submittedName>
</protein>
<feature type="coiled-coil region" evidence="1">
    <location>
        <begin position="1404"/>
        <end position="1598"/>
    </location>
</feature>
<proteinExistence type="predicted"/>
<feature type="coiled-coil region" evidence="1">
    <location>
        <begin position="172"/>
        <end position="217"/>
    </location>
</feature>
<feature type="coiled-coil region" evidence="1">
    <location>
        <begin position="1013"/>
        <end position="1040"/>
    </location>
</feature>
<evidence type="ECO:0000313" key="3">
    <source>
        <dbReference type="EMBL" id="CAI9961981.1"/>
    </source>
</evidence>
<dbReference type="Proteomes" id="UP001642409">
    <property type="component" value="Unassembled WGS sequence"/>
</dbReference>
<dbReference type="EMBL" id="CATOUU010000952">
    <property type="protein sequence ID" value="CAI9961981.1"/>
    <property type="molecule type" value="Genomic_DNA"/>
</dbReference>
<accession>A0AA86QLX5</accession>
<evidence type="ECO:0000313" key="2">
    <source>
        <dbReference type="EMBL" id="CAI9932209.1"/>
    </source>
</evidence>
<evidence type="ECO:0000313" key="4">
    <source>
        <dbReference type="EMBL" id="CAL5976226.1"/>
    </source>
</evidence>